<evidence type="ECO:0000256" key="5">
    <source>
        <dbReference type="ARBA" id="ARBA00029447"/>
    </source>
</evidence>
<evidence type="ECO:0000256" key="7">
    <source>
        <dbReference type="SAM" id="Phobius"/>
    </source>
</evidence>
<dbReference type="SMART" id="SM00283">
    <property type="entry name" value="MA"/>
    <property type="match status" value="1"/>
</dbReference>
<keyword evidence="7" id="KW-0812">Transmembrane</keyword>
<dbReference type="InterPro" id="IPR004089">
    <property type="entry name" value="MCPsignal_dom"/>
</dbReference>
<keyword evidence="4 6" id="KW-0807">Transducer</keyword>
<dbReference type="Pfam" id="PF00015">
    <property type="entry name" value="MCPsignal"/>
    <property type="match status" value="1"/>
</dbReference>
<dbReference type="CDD" id="cd06225">
    <property type="entry name" value="HAMP"/>
    <property type="match status" value="1"/>
</dbReference>
<organism evidence="10">
    <name type="scientific">Paenibacillus sp. BIHB 4019</name>
    <dbReference type="NCBI Taxonomy" id="1870819"/>
    <lineage>
        <taxon>Bacteria</taxon>
        <taxon>Bacillati</taxon>
        <taxon>Bacillota</taxon>
        <taxon>Bacilli</taxon>
        <taxon>Bacillales</taxon>
        <taxon>Paenibacillaceae</taxon>
        <taxon>Paenibacillus</taxon>
    </lineage>
</organism>
<dbReference type="AlphaFoldDB" id="A0A1B2DL64"/>
<feature type="domain" description="Methyl-accepting transducer" evidence="8">
    <location>
        <begin position="295"/>
        <end position="531"/>
    </location>
</feature>
<name>A0A1B2DL64_9BACL</name>
<reference evidence="10" key="1">
    <citation type="submission" date="2016-08" db="EMBL/GenBank/DDBJ databases">
        <title>Complete Genome Seqeunce of Paenibacillus sp. BIHB 4019 from tea rhizoplane.</title>
        <authorList>
            <person name="Thakur R."/>
            <person name="Swarnkar M.K."/>
            <person name="Gulati A."/>
        </authorList>
    </citation>
    <scope>NUCLEOTIDE SEQUENCE [LARGE SCALE GENOMIC DNA]</scope>
    <source>
        <strain evidence="10">BIHB4019</strain>
    </source>
</reference>
<dbReference type="PANTHER" id="PTHR32089">
    <property type="entry name" value="METHYL-ACCEPTING CHEMOTAXIS PROTEIN MCPB"/>
    <property type="match status" value="1"/>
</dbReference>
<evidence type="ECO:0000256" key="2">
    <source>
        <dbReference type="ARBA" id="ARBA00022475"/>
    </source>
</evidence>
<dbReference type="Gene3D" id="6.10.340.10">
    <property type="match status" value="1"/>
</dbReference>
<comment type="subcellular location">
    <subcellularLocation>
        <location evidence="1">Cell membrane</location>
    </subcellularLocation>
</comment>
<dbReference type="SUPFAM" id="SSF58104">
    <property type="entry name" value="Methyl-accepting chemotaxis protein (MCP) signaling domain"/>
    <property type="match status" value="1"/>
</dbReference>
<evidence type="ECO:0000256" key="3">
    <source>
        <dbReference type="ARBA" id="ARBA00023136"/>
    </source>
</evidence>
<accession>A0A1B2DL64</accession>
<protein>
    <submittedName>
        <fullName evidence="10">Chemotaxis protein</fullName>
    </submittedName>
</protein>
<dbReference type="GO" id="GO:0007165">
    <property type="term" value="P:signal transduction"/>
    <property type="evidence" value="ECO:0007669"/>
    <property type="project" value="UniProtKB-KW"/>
</dbReference>
<dbReference type="PROSITE" id="PS50111">
    <property type="entry name" value="CHEMOTAXIS_TRANSDUC_2"/>
    <property type="match status" value="1"/>
</dbReference>
<evidence type="ECO:0000256" key="6">
    <source>
        <dbReference type="PROSITE-ProRule" id="PRU00284"/>
    </source>
</evidence>
<gene>
    <name evidence="10" type="ORF">BBD42_19660</name>
</gene>
<feature type="domain" description="HAMP" evidence="9">
    <location>
        <begin position="225"/>
        <end position="276"/>
    </location>
</feature>
<dbReference type="GO" id="GO:0005886">
    <property type="term" value="C:plasma membrane"/>
    <property type="evidence" value="ECO:0007669"/>
    <property type="project" value="UniProtKB-SubCell"/>
</dbReference>
<keyword evidence="3 7" id="KW-0472">Membrane</keyword>
<evidence type="ECO:0000256" key="4">
    <source>
        <dbReference type="ARBA" id="ARBA00023224"/>
    </source>
</evidence>
<dbReference type="Pfam" id="PF00672">
    <property type="entry name" value="HAMP"/>
    <property type="match status" value="1"/>
</dbReference>
<evidence type="ECO:0000259" key="8">
    <source>
        <dbReference type="PROSITE" id="PS50111"/>
    </source>
</evidence>
<dbReference type="RefSeq" id="WP_099519581.1">
    <property type="nucleotide sequence ID" value="NZ_CP016808.1"/>
</dbReference>
<proteinExistence type="inferred from homology"/>
<dbReference type="PANTHER" id="PTHR32089:SF112">
    <property type="entry name" value="LYSOZYME-LIKE PROTEIN-RELATED"/>
    <property type="match status" value="1"/>
</dbReference>
<dbReference type="CDD" id="cd11386">
    <property type="entry name" value="MCP_signal"/>
    <property type="match status" value="1"/>
</dbReference>
<dbReference type="PROSITE" id="PS50885">
    <property type="entry name" value="HAMP"/>
    <property type="match status" value="1"/>
</dbReference>
<comment type="similarity">
    <text evidence="5">Belongs to the methyl-accepting chemotaxis (MCP) protein family.</text>
</comment>
<dbReference type="Gene3D" id="1.10.287.950">
    <property type="entry name" value="Methyl-accepting chemotaxis protein"/>
    <property type="match status" value="1"/>
</dbReference>
<evidence type="ECO:0000313" key="10">
    <source>
        <dbReference type="EMBL" id="ANY68441.1"/>
    </source>
</evidence>
<keyword evidence="2" id="KW-1003">Cell membrane</keyword>
<sequence length="584" mass="63307">MQFIKRMSFFSKNLLLAFFNIVLIGSILIASGYIIQKDILIKQLRGQISAITQEWAQEMEPAKIQQAITEKSYEGATQLELKATLDLIHKYNPNIAQAYVFGTELTNGNQTSIIAMPTSLVEAFSAENMGVGTMYEQPAAMSTAVGEMLITGVPTFTSFYTDDFGIWTTILYPIKDSGGNVFAFFAADVDASAVPNGLHTLLISGISIMLIFLVLIFLLQFFVSRMTMKPIKELIKGIEEVSAGNLNVELKSGVDDLGVVNHKFNIMIRKINDMMVKVRLTSHAVTDSAKSLYEFSEKNSKTVEEITENMREINIEIANQELSSGEAAKAMNEMSTVIQNIAHSSSSVAEEAGDMEHKSKEGNKVVGQVVEQMEQIEKFVVESSSAIQSLASRSQEIENIVSLIMGVATQTNLLALNAAIEAARVGEHGKGFAVVAGEVRKLAEQSNSSATQISGLIKEIQQEITTAVHALNLGTGQVRTGLQISSETGSLLDDILSATRSVTLQIQEVSSSTEQISAGTEELTATAENLSASAGITAANSAKISKSIAEQKESMNAIVESSTQLTQMSEELQELINHFQVRTS</sequence>
<keyword evidence="7" id="KW-1133">Transmembrane helix</keyword>
<feature type="transmembrane region" description="Helical" evidence="7">
    <location>
        <begin position="201"/>
        <end position="223"/>
    </location>
</feature>
<dbReference type="SMART" id="SM00304">
    <property type="entry name" value="HAMP"/>
    <property type="match status" value="1"/>
</dbReference>
<dbReference type="InterPro" id="IPR003660">
    <property type="entry name" value="HAMP_dom"/>
</dbReference>
<evidence type="ECO:0000256" key="1">
    <source>
        <dbReference type="ARBA" id="ARBA00004236"/>
    </source>
</evidence>
<dbReference type="EMBL" id="CP016808">
    <property type="protein sequence ID" value="ANY68441.1"/>
    <property type="molecule type" value="Genomic_DNA"/>
</dbReference>
<evidence type="ECO:0000259" key="9">
    <source>
        <dbReference type="PROSITE" id="PS50885"/>
    </source>
</evidence>